<protein>
    <submittedName>
        <fullName evidence="1">Uncharacterized protein</fullName>
    </submittedName>
</protein>
<dbReference type="EMBL" id="CALTRL010004601">
    <property type="protein sequence ID" value="CAH7683290.1"/>
    <property type="molecule type" value="Genomic_DNA"/>
</dbReference>
<accession>A0AAV0BAI9</accession>
<reference evidence="1" key="1">
    <citation type="submission" date="2022-06" db="EMBL/GenBank/DDBJ databases">
        <authorList>
            <consortium name="SYNGENTA / RWTH Aachen University"/>
        </authorList>
    </citation>
    <scope>NUCLEOTIDE SEQUENCE</scope>
</reference>
<keyword evidence="2" id="KW-1185">Reference proteome</keyword>
<proteinExistence type="predicted"/>
<dbReference type="Proteomes" id="UP001153365">
    <property type="component" value="Unassembled WGS sequence"/>
</dbReference>
<sequence length="400" mass="46179">FSHFGRRAERFKSAENRSSIVHPEINYVQDSQNFKIPLNYLAKVIRLNKHIISFPKHVEDIDFTIEDGRQKENVRKIYKTKSAFISYARKIMQKLSNFPAPELDHIASPAKISEIFEERWKSEIDLVTREKFKDLNIGRTVADLLGTARDISKTFKPMEEETIEWMKWVNKLELNLRQGLQSSMQKTIEQVDVLASGVTQDSFVANIKKLEFSEDDIKLFIQQHASKEVKNLEKEYSAKLGPLLRSNSQEVKSQQTVMSLKDPVLKEAAVLNHVKELLQKSEGAAAELVNEAFNINKSPKQIMNEMLGVTKIQEDRLIKNIDIAVMNYKKQIKTNDIKMLSSAKDLDDYGDKVMSLNLKDMELRNKLLEAPLISMKSNKLRLFSVNFKRAEYLHEQSTIC</sequence>
<gene>
    <name evidence="1" type="ORF">PPACK8108_LOCUS16727</name>
</gene>
<feature type="non-terminal residue" evidence="1">
    <location>
        <position position="1"/>
    </location>
</feature>
<comment type="caution">
    <text evidence="1">The sequence shown here is derived from an EMBL/GenBank/DDBJ whole genome shotgun (WGS) entry which is preliminary data.</text>
</comment>
<evidence type="ECO:0000313" key="2">
    <source>
        <dbReference type="Proteomes" id="UP001153365"/>
    </source>
</evidence>
<organism evidence="1 2">
    <name type="scientific">Phakopsora pachyrhizi</name>
    <name type="common">Asian soybean rust disease fungus</name>
    <dbReference type="NCBI Taxonomy" id="170000"/>
    <lineage>
        <taxon>Eukaryota</taxon>
        <taxon>Fungi</taxon>
        <taxon>Dikarya</taxon>
        <taxon>Basidiomycota</taxon>
        <taxon>Pucciniomycotina</taxon>
        <taxon>Pucciniomycetes</taxon>
        <taxon>Pucciniales</taxon>
        <taxon>Phakopsoraceae</taxon>
        <taxon>Phakopsora</taxon>
    </lineage>
</organism>
<evidence type="ECO:0000313" key="1">
    <source>
        <dbReference type="EMBL" id="CAH7683290.1"/>
    </source>
</evidence>
<dbReference type="AlphaFoldDB" id="A0AAV0BAI9"/>
<name>A0AAV0BAI9_PHAPC</name>